<protein>
    <submittedName>
        <fullName evidence="1">Uncharacterized protein</fullName>
    </submittedName>
</protein>
<reference evidence="1" key="1">
    <citation type="submission" date="2020-05" db="EMBL/GenBank/DDBJ databases">
        <authorList>
            <person name="Delgado-Blas J."/>
        </authorList>
    </citation>
    <scope>NUCLEOTIDE SEQUENCE</scope>
    <source>
        <strain evidence="1">BB1454</strain>
    </source>
</reference>
<dbReference type="Proteomes" id="UP000834458">
    <property type="component" value="Unassembled WGS sequence"/>
</dbReference>
<dbReference type="AlphaFoldDB" id="A0AA35GIC4"/>
<name>A0AA35GIC4_9BURK</name>
<proteinExistence type="predicted"/>
<dbReference type="EMBL" id="CAHPSC010000008">
    <property type="protein sequence ID" value="CAB5670930.1"/>
    <property type="molecule type" value="Genomic_DNA"/>
</dbReference>
<gene>
    <name evidence="1" type="ORF">GHA_00854</name>
</gene>
<sequence length="209" mass="22556">MRREKQMSKLRCWLKGQPASDSPGHVPGIETSALPASAIALLGLTRWTETTMAATSTGVDHHGATGCVHRAATQQCRHQSPSEQFFHIDDSGVRMAAECRSMRCNKSYQGVTTSCSAHANGSTNGSIFYRPRRHAVPSTELLGRQYGHQPVEPGLQPGHNPGLPLPTNLGRILLASHLMVTGTLPPPEPRVLARSLKRLAADPLKKSST</sequence>
<comment type="caution">
    <text evidence="1">The sequence shown here is derived from an EMBL/GenBank/DDBJ whole genome shotgun (WGS) entry which is preliminary data.</text>
</comment>
<accession>A0AA35GIC4</accession>
<evidence type="ECO:0000313" key="2">
    <source>
        <dbReference type="Proteomes" id="UP000834458"/>
    </source>
</evidence>
<organism evidence="1 2">
    <name type="scientific">Comamonas aquatica</name>
    <dbReference type="NCBI Taxonomy" id="225991"/>
    <lineage>
        <taxon>Bacteria</taxon>
        <taxon>Pseudomonadati</taxon>
        <taxon>Pseudomonadota</taxon>
        <taxon>Betaproteobacteria</taxon>
        <taxon>Burkholderiales</taxon>
        <taxon>Comamonadaceae</taxon>
        <taxon>Comamonas</taxon>
    </lineage>
</organism>
<evidence type="ECO:0000313" key="1">
    <source>
        <dbReference type="EMBL" id="CAB5670930.1"/>
    </source>
</evidence>